<dbReference type="PANTHER" id="PTHR46438:SF11">
    <property type="entry name" value="LIPASE-RELATED"/>
    <property type="match status" value="1"/>
</dbReference>
<feature type="domain" description="AB hydrolase-1" evidence="1">
    <location>
        <begin position="39"/>
        <end position="272"/>
    </location>
</feature>
<dbReference type="OrthoDB" id="53505at2"/>
<dbReference type="InterPro" id="IPR000073">
    <property type="entry name" value="AB_hydrolase_1"/>
</dbReference>
<keyword evidence="2" id="KW-0378">Hydrolase</keyword>
<reference evidence="2 3" key="1">
    <citation type="submission" date="2017-07" db="EMBL/GenBank/DDBJ databases">
        <title>Genome sequencing and assembly of Paenibacillus rigui.</title>
        <authorList>
            <person name="Mayilraj S."/>
        </authorList>
    </citation>
    <scope>NUCLEOTIDE SEQUENCE [LARGE SCALE GENOMIC DNA]</scope>
    <source>
        <strain evidence="2 3">JCM 16352</strain>
    </source>
</reference>
<gene>
    <name evidence="2" type="ORF">CF651_29715</name>
</gene>
<sequence>MTNNNVSIWNELSGIAFKQYFVNADGVNTRIIEAGEGEPLILLHGVGGHAEAYARNVRNLSKHFRVLVLDMVGHGYTDKPNQPYTLDVYSNHLLAVIKTLSLGKVHLSGESLGGWTSAWFTAHHPEYVKSLLLNTPGNIKGKPEVMKKLKESTIKAVLEVNKENVRKRLEFLFWDTSFVTEELVQSRYNIYTQPELKKAIENIMILQEWEVRKNYTWDSKWTSKITVPTIILMSDHDPTATVEDAEYLQELIPRSQLVVVEGAGHWPQWEKPEQFNQIQINFAKGEHVN</sequence>
<dbReference type="Gene3D" id="3.40.50.1820">
    <property type="entry name" value="alpha/beta hydrolase"/>
    <property type="match status" value="1"/>
</dbReference>
<keyword evidence="3" id="KW-1185">Reference proteome</keyword>
<dbReference type="PRINTS" id="PR00412">
    <property type="entry name" value="EPOXHYDRLASE"/>
</dbReference>
<dbReference type="PANTHER" id="PTHR46438">
    <property type="entry name" value="ALPHA/BETA-HYDROLASES SUPERFAMILY PROTEIN"/>
    <property type="match status" value="1"/>
</dbReference>
<dbReference type="Pfam" id="PF00561">
    <property type="entry name" value="Abhydrolase_1"/>
    <property type="match status" value="1"/>
</dbReference>
<dbReference type="PRINTS" id="PR00111">
    <property type="entry name" value="ABHYDROLASE"/>
</dbReference>
<dbReference type="GO" id="GO:0016787">
    <property type="term" value="F:hydrolase activity"/>
    <property type="evidence" value="ECO:0007669"/>
    <property type="project" value="UniProtKB-KW"/>
</dbReference>
<evidence type="ECO:0000313" key="3">
    <source>
        <dbReference type="Proteomes" id="UP000215509"/>
    </source>
</evidence>
<dbReference type="InterPro" id="IPR000639">
    <property type="entry name" value="Epox_hydrolase-like"/>
</dbReference>
<dbReference type="InterPro" id="IPR029058">
    <property type="entry name" value="AB_hydrolase_fold"/>
</dbReference>
<evidence type="ECO:0000313" key="2">
    <source>
        <dbReference type="EMBL" id="OXM82688.1"/>
    </source>
</evidence>
<evidence type="ECO:0000259" key="1">
    <source>
        <dbReference type="Pfam" id="PF00561"/>
    </source>
</evidence>
<dbReference type="Proteomes" id="UP000215509">
    <property type="component" value="Unassembled WGS sequence"/>
</dbReference>
<accession>A0A229UH17</accession>
<dbReference type="RefSeq" id="WP_094018493.1">
    <property type="nucleotide sequence ID" value="NZ_NMQW01000058.1"/>
</dbReference>
<organism evidence="2 3">
    <name type="scientific">Paenibacillus rigui</name>
    <dbReference type="NCBI Taxonomy" id="554312"/>
    <lineage>
        <taxon>Bacteria</taxon>
        <taxon>Bacillati</taxon>
        <taxon>Bacillota</taxon>
        <taxon>Bacilli</taxon>
        <taxon>Bacillales</taxon>
        <taxon>Paenibacillaceae</taxon>
        <taxon>Paenibacillus</taxon>
    </lineage>
</organism>
<dbReference type="AlphaFoldDB" id="A0A229UH17"/>
<dbReference type="EMBL" id="NMQW01000058">
    <property type="protein sequence ID" value="OXM82688.1"/>
    <property type="molecule type" value="Genomic_DNA"/>
</dbReference>
<dbReference type="SUPFAM" id="SSF53474">
    <property type="entry name" value="alpha/beta-Hydrolases"/>
    <property type="match status" value="1"/>
</dbReference>
<comment type="caution">
    <text evidence="2">The sequence shown here is derived from an EMBL/GenBank/DDBJ whole genome shotgun (WGS) entry which is preliminary data.</text>
</comment>
<name>A0A229UH17_9BACL</name>
<proteinExistence type="predicted"/>
<protein>
    <submittedName>
        <fullName evidence="2">Alpha/beta hydrolase</fullName>
    </submittedName>
</protein>